<dbReference type="EMBL" id="CP017151">
    <property type="protein sequence ID" value="AOR74982.1"/>
    <property type="molecule type" value="Genomic_DNA"/>
</dbReference>
<evidence type="ECO:0000259" key="3">
    <source>
        <dbReference type="PROSITE" id="PS50991"/>
    </source>
</evidence>
<evidence type="ECO:0000313" key="5">
    <source>
        <dbReference type="Proteomes" id="UP000094714"/>
    </source>
</evidence>
<dbReference type="Proteomes" id="UP000094714">
    <property type="component" value="Chromosome"/>
</dbReference>
<dbReference type="SUPFAM" id="SSF51569">
    <property type="entry name" value="Aldolase"/>
    <property type="match status" value="1"/>
</dbReference>
<dbReference type="GO" id="GO:0046912">
    <property type="term" value="F:acyltransferase activity, acyl groups converted into alkyl on transfer"/>
    <property type="evidence" value="ECO:0007669"/>
    <property type="project" value="InterPro"/>
</dbReference>
<dbReference type="Gene3D" id="3.20.20.70">
    <property type="entry name" value="Aldolase class I"/>
    <property type="match status" value="1"/>
</dbReference>
<dbReference type="PROSITE" id="PS50991">
    <property type="entry name" value="PYR_CT"/>
    <property type="match status" value="1"/>
</dbReference>
<dbReference type="InterPro" id="IPR002034">
    <property type="entry name" value="AIPM/Hcit_synth_CS"/>
</dbReference>
<dbReference type="PROSITE" id="PS00815">
    <property type="entry name" value="AIPM_HOMOCIT_SYNTH_1"/>
    <property type="match status" value="1"/>
</dbReference>
<dbReference type="GO" id="GO:0019752">
    <property type="term" value="P:carboxylic acid metabolic process"/>
    <property type="evidence" value="ECO:0007669"/>
    <property type="project" value="InterPro"/>
</dbReference>
<protein>
    <recommendedName>
        <fullName evidence="3">Pyruvate carboxyltransferase domain-containing protein</fullName>
    </recommendedName>
</protein>
<comment type="similarity">
    <text evidence="2">Belongs to the alpha-IPM synthase/homocitrate synthase family.</text>
</comment>
<evidence type="ECO:0000256" key="2">
    <source>
        <dbReference type="RuleBase" id="RU003523"/>
    </source>
</evidence>
<accession>A0A1D7ZYS8</accession>
<proteinExistence type="inferred from homology"/>
<evidence type="ECO:0000256" key="1">
    <source>
        <dbReference type="ARBA" id="ARBA00022679"/>
    </source>
</evidence>
<organism evidence="4 5">
    <name type="scientific">Limosilactobacillus fermentum</name>
    <name type="common">Lactobacillus fermentum</name>
    <dbReference type="NCBI Taxonomy" id="1613"/>
    <lineage>
        <taxon>Bacteria</taxon>
        <taxon>Bacillati</taxon>
        <taxon>Bacillota</taxon>
        <taxon>Bacilli</taxon>
        <taxon>Lactobacillales</taxon>
        <taxon>Lactobacillaceae</taxon>
        <taxon>Limosilactobacillus</taxon>
    </lineage>
</organism>
<sequence>MIHMTKQIQFFDTTLRDGEQTIGVNFSIEEKEVTTMKQVEINSKQIIATAAVTAKLQALLL</sequence>
<keyword evidence="1 2" id="KW-0808">Transferase</keyword>
<name>A0A1D7ZYS8_LIMFE</name>
<evidence type="ECO:0000313" key="4">
    <source>
        <dbReference type="EMBL" id="AOR74982.1"/>
    </source>
</evidence>
<gene>
    <name evidence="4" type="ORF">LACFE_CDS1534</name>
</gene>
<dbReference type="InterPro" id="IPR013785">
    <property type="entry name" value="Aldolase_TIM"/>
</dbReference>
<dbReference type="InterPro" id="IPR000891">
    <property type="entry name" value="PYR_CT"/>
</dbReference>
<dbReference type="AlphaFoldDB" id="A0A1D7ZYS8"/>
<dbReference type="Pfam" id="PF00682">
    <property type="entry name" value="HMGL-like"/>
    <property type="match status" value="1"/>
</dbReference>
<dbReference type="PATRIC" id="fig|1613.112.peg.1606"/>
<reference evidence="4 5" key="1">
    <citation type="submission" date="2016-09" db="EMBL/GenBank/DDBJ databases">
        <title>Genome Sequence of the Lactobacillus fermentum strain NCC2970 (CNCM I-5068).</title>
        <authorList>
            <person name="Barretto C."/>
            <person name="Ngom-Bru C."/>
            <person name="Genevaz A."/>
            <person name="Fournier C."/>
            <person name="Moine D."/>
            <person name="Kassam M."/>
            <person name="Iltis A."/>
            <person name="Sagory-Zalkind P."/>
            <person name="Faucherand G."/>
            <person name="Descombes P."/>
            <person name="Duboux S."/>
        </authorList>
    </citation>
    <scope>NUCLEOTIDE SEQUENCE [LARGE SCALE GENOMIC DNA]</scope>
    <source>
        <strain evidence="4 5">NCC2970</strain>
    </source>
</reference>
<feature type="domain" description="Pyruvate carboxyltransferase" evidence="3">
    <location>
        <begin position="8"/>
        <end position="61"/>
    </location>
</feature>